<dbReference type="AlphaFoldDB" id="A0A816DE97"/>
<keyword evidence="3" id="KW-1185">Reference proteome</keyword>
<reference evidence="1" key="1">
    <citation type="submission" date="2021-02" db="EMBL/GenBank/DDBJ databases">
        <authorList>
            <person name="Nowell W R."/>
        </authorList>
    </citation>
    <scope>NUCLEOTIDE SEQUENCE</scope>
</reference>
<dbReference type="EMBL" id="CAJOBC010114318">
    <property type="protein sequence ID" value="CAF4544311.1"/>
    <property type="molecule type" value="Genomic_DNA"/>
</dbReference>
<proteinExistence type="predicted"/>
<feature type="non-terminal residue" evidence="1">
    <location>
        <position position="1"/>
    </location>
</feature>
<accession>A0A816DE97</accession>
<sequence>YSVCRGSSEDVESDELVVVNVDRRCILTEEFDAMRLLDRCSVCVNESGVPGLKSGKTVISE</sequence>
<evidence type="ECO:0000313" key="2">
    <source>
        <dbReference type="EMBL" id="CAF4544311.1"/>
    </source>
</evidence>
<protein>
    <submittedName>
        <fullName evidence="1">Uncharacterized protein</fullName>
    </submittedName>
</protein>
<dbReference type="EMBL" id="CAJNOQ010045888">
    <property type="protein sequence ID" value="CAF1637142.1"/>
    <property type="molecule type" value="Genomic_DNA"/>
</dbReference>
<evidence type="ECO:0000313" key="1">
    <source>
        <dbReference type="EMBL" id="CAF1637142.1"/>
    </source>
</evidence>
<evidence type="ECO:0000313" key="3">
    <source>
        <dbReference type="Proteomes" id="UP000663829"/>
    </source>
</evidence>
<gene>
    <name evidence="1" type="ORF">GPM918_LOCUS44725</name>
    <name evidence="2" type="ORF">SRO942_LOCUS46725</name>
</gene>
<organism evidence="1 3">
    <name type="scientific">Didymodactylos carnosus</name>
    <dbReference type="NCBI Taxonomy" id="1234261"/>
    <lineage>
        <taxon>Eukaryota</taxon>
        <taxon>Metazoa</taxon>
        <taxon>Spiralia</taxon>
        <taxon>Gnathifera</taxon>
        <taxon>Rotifera</taxon>
        <taxon>Eurotatoria</taxon>
        <taxon>Bdelloidea</taxon>
        <taxon>Philodinida</taxon>
        <taxon>Philodinidae</taxon>
        <taxon>Didymodactylos</taxon>
    </lineage>
</organism>
<dbReference type="Proteomes" id="UP000681722">
    <property type="component" value="Unassembled WGS sequence"/>
</dbReference>
<name>A0A816DE97_9BILA</name>
<comment type="caution">
    <text evidence="1">The sequence shown here is derived from an EMBL/GenBank/DDBJ whole genome shotgun (WGS) entry which is preliminary data.</text>
</comment>
<dbReference type="Proteomes" id="UP000663829">
    <property type="component" value="Unassembled WGS sequence"/>
</dbReference>